<evidence type="ECO:0000313" key="4">
    <source>
        <dbReference type="Proteomes" id="UP000494165"/>
    </source>
</evidence>
<reference evidence="3 4" key="1">
    <citation type="submission" date="2020-04" db="EMBL/GenBank/DDBJ databases">
        <authorList>
            <person name="Alioto T."/>
            <person name="Alioto T."/>
            <person name="Gomez Garrido J."/>
        </authorList>
    </citation>
    <scope>NUCLEOTIDE SEQUENCE [LARGE SCALE GENOMIC DNA]</scope>
</reference>
<dbReference type="PANTHER" id="PTHR11607">
    <property type="entry name" value="ALPHA-MANNOSIDASE"/>
    <property type="match status" value="1"/>
</dbReference>
<dbReference type="GO" id="GO:0004559">
    <property type="term" value="F:alpha-mannosidase activity"/>
    <property type="evidence" value="ECO:0007669"/>
    <property type="project" value="InterPro"/>
</dbReference>
<evidence type="ECO:0000259" key="2">
    <source>
        <dbReference type="Pfam" id="PF21260"/>
    </source>
</evidence>
<dbReference type="InterPro" id="IPR048534">
    <property type="entry name" value="Man2a1-like_dom"/>
</dbReference>
<dbReference type="Gene3D" id="2.60.40.1180">
    <property type="entry name" value="Golgi alpha-mannosidase II"/>
    <property type="match status" value="1"/>
</dbReference>
<dbReference type="OrthoDB" id="2016903at2759"/>
<evidence type="ECO:0000259" key="1">
    <source>
        <dbReference type="Pfam" id="PF07748"/>
    </source>
</evidence>
<dbReference type="EMBL" id="CADEPI010000853">
    <property type="protein sequence ID" value="CAB3388671.1"/>
    <property type="molecule type" value="Genomic_DNA"/>
</dbReference>
<proteinExistence type="predicted"/>
<organism evidence="3 4">
    <name type="scientific">Cloeon dipterum</name>
    <dbReference type="NCBI Taxonomy" id="197152"/>
    <lineage>
        <taxon>Eukaryota</taxon>
        <taxon>Metazoa</taxon>
        <taxon>Ecdysozoa</taxon>
        <taxon>Arthropoda</taxon>
        <taxon>Hexapoda</taxon>
        <taxon>Insecta</taxon>
        <taxon>Pterygota</taxon>
        <taxon>Palaeoptera</taxon>
        <taxon>Ephemeroptera</taxon>
        <taxon>Pisciforma</taxon>
        <taxon>Baetidae</taxon>
        <taxon>Cloeon</taxon>
    </lineage>
</organism>
<keyword evidence="4" id="KW-1185">Reference proteome</keyword>
<sequence length="328" mass="36750">MTVLLTKKVDSQDTLIFSRCPTLNQSECSVSEESNTFVVTIYNPLAKKVNKFVRLPAPRDNGFTVTDLSTGKTLQVQFVPIPRSVEAIPVRLGKAKHELIFEAVDLPPLGFKSFHILTISFDDESHLIESISVNGKKTKLTQELMFYKSGKASLGLRASGAYIFRPDPNTPFAIATDKVKINSYKGPHVEEVHQVFSDWASQIVRLYKGASHVEVEWLVGPIPTDDHVGKEVISRFTTKIDSKRNFVTDSNSREYLNRTRNFRETWQADILEPVAANYYPITSAISIEDEETKLAVLTDRAQGGGSIADGTLELMVHRRLVNDDNYTV</sequence>
<evidence type="ECO:0000313" key="3">
    <source>
        <dbReference type="EMBL" id="CAB3388671.1"/>
    </source>
</evidence>
<dbReference type="Pfam" id="PF21260">
    <property type="entry name" value="Laman-like_dom"/>
    <property type="match status" value="1"/>
</dbReference>
<feature type="domain" description="Lysosomal alpha-mannosidase-like central" evidence="2">
    <location>
        <begin position="76"/>
        <end position="115"/>
    </location>
</feature>
<accession>A0A8S1DX30</accession>
<dbReference type="Gene3D" id="2.70.98.30">
    <property type="entry name" value="Golgi alpha-mannosidase II, domain 4"/>
    <property type="match status" value="1"/>
</dbReference>
<dbReference type="PANTHER" id="PTHR11607:SF3">
    <property type="entry name" value="LYSOSOMAL ALPHA-MANNOSIDASE"/>
    <property type="match status" value="1"/>
</dbReference>
<dbReference type="FunFam" id="2.70.98.30:FF:000003">
    <property type="entry name" value="Alpha-mannosidase"/>
    <property type="match status" value="1"/>
</dbReference>
<dbReference type="GO" id="GO:0005764">
    <property type="term" value="C:lysosome"/>
    <property type="evidence" value="ECO:0007669"/>
    <property type="project" value="TreeGrafter"/>
</dbReference>
<dbReference type="InterPro" id="IPR011682">
    <property type="entry name" value="Glyco_hydro_38_C"/>
</dbReference>
<dbReference type="InterPro" id="IPR011013">
    <property type="entry name" value="Gal_mutarotase_sf_dom"/>
</dbReference>
<feature type="domain" description="Glycosyl hydrolase family 38 C-terminal" evidence="1">
    <location>
        <begin position="116"/>
        <end position="325"/>
    </location>
</feature>
<protein>
    <recommendedName>
        <fullName evidence="5">Glycosyl hydrolase family 38 C-terminal domain-containing protein</fullName>
    </recommendedName>
</protein>
<dbReference type="InterPro" id="IPR013780">
    <property type="entry name" value="Glyco_hydro_b"/>
</dbReference>
<dbReference type="GO" id="GO:0030246">
    <property type="term" value="F:carbohydrate binding"/>
    <property type="evidence" value="ECO:0007669"/>
    <property type="project" value="InterPro"/>
</dbReference>
<dbReference type="GO" id="GO:0006013">
    <property type="term" value="P:mannose metabolic process"/>
    <property type="evidence" value="ECO:0007669"/>
    <property type="project" value="InterPro"/>
</dbReference>
<dbReference type="InterPro" id="IPR050843">
    <property type="entry name" value="Glycosyl_Hydrlase_38"/>
</dbReference>
<evidence type="ECO:0008006" key="5">
    <source>
        <dbReference type="Google" id="ProtNLM"/>
    </source>
</evidence>
<dbReference type="Proteomes" id="UP000494165">
    <property type="component" value="Unassembled WGS sequence"/>
</dbReference>
<dbReference type="AlphaFoldDB" id="A0A8S1DX30"/>
<comment type="caution">
    <text evidence="3">The sequence shown here is derived from an EMBL/GenBank/DDBJ whole genome shotgun (WGS) entry which is preliminary data.</text>
</comment>
<gene>
    <name evidence="3" type="ORF">CLODIP_2_CD00664</name>
</gene>
<dbReference type="SUPFAM" id="SSF74650">
    <property type="entry name" value="Galactose mutarotase-like"/>
    <property type="match status" value="1"/>
</dbReference>
<name>A0A8S1DX30_9INSE</name>
<dbReference type="Pfam" id="PF07748">
    <property type="entry name" value="Glyco_hydro_38C"/>
    <property type="match status" value="1"/>
</dbReference>